<protein>
    <submittedName>
        <fullName evidence="1">Uncharacterized protein</fullName>
    </submittedName>
</protein>
<dbReference type="EMBL" id="CM023490">
    <property type="protein sequence ID" value="KAH6942191.1"/>
    <property type="molecule type" value="Genomic_DNA"/>
</dbReference>
<comment type="caution">
    <text evidence="1">The sequence shown here is derived from an EMBL/GenBank/DDBJ whole genome shotgun (WGS) entry which is preliminary data.</text>
</comment>
<sequence length="122" mass="13071">MAANARPPISYPTPPAATTREHAVRKAKPPRSIRFQGQVAALRWARPEASASDRELPVGTTKQQTGECYYSAAGAARTTVACLAADEGGMHDLTSLRFHGEGSPAYPLLAQRDVVRDLSVLL</sequence>
<proteinExistence type="predicted"/>
<evidence type="ECO:0000313" key="1">
    <source>
        <dbReference type="EMBL" id="KAH6942191.1"/>
    </source>
</evidence>
<dbReference type="Proteomes" id="UP000821845">
    <property type="component" value="Chromosome 10"/>
</dbReference>
<name>A0ACB7T7G2_HYAAI</name>
<organism evidence="1 2">
    <name type="scientific">Hyalomma asiaticum</name>
    <name type="common">Tick</name>
    <dbReference type="NCBI Taxonomy" id="266040"/>
    <lineage>
        <taxon>Eukaryota</taxon>
        <taxon>Metazoa</taxon>
        <taxon>Ecdysozoa</taxon>
        <taxon>Arthropoda</taxon>
        <taxon>Chelicerata</taxon>
        <taxon>Arachnida</taxon>
        <taxon>Acari</taxon>
        <taxon>Parasitiformes</taxon>
        <taxon>Ixodida</taxon>
        <taxon>Ixodoidea</taxon>
        <taxon>Ixodidae</taxon>
        <taxon>Hyalomminae</taxon>
        <taxon>Hyalomma</taxon>
    </lineage>
</organism>
<evidence type="ECO:0000313" key="2">
    <source>
        <dbReference type="Proteomes" id="UP000821845"/>
    </source>
</evidence>
<accession>A0ACB7T7G2</accession>
<reference evidence="1" key="1">
    <citation type="submission" date="2020-05" db="EMBL/GenBank/DDBJ databases">
        <title>Large-scale comparative analyses of tick genomes elucidate their genetic diversity and vector capacities.</title>
        <authorList>
            <person name="Jia N."/>
            <person name="Wang J."/>
            <person name="Shi W."/>
            <person name="Du L."/>
            <person name="Sun Y."/>
            <person name="Zhan W."/>
            <person name="Jiang J."/>
            <person name="Wang Q."/>
            <person name="Zhang B."/>
            <person name="Ji P."/>
            <person name="Sakyi L.B."/>
            <person name="Cui X."/>
            <person name="Yuan T."/>
            <person name="Jiang B."/>
            <person name="Yang W."/>
            <person name="Lam T.T.-Y."/>
            <person name="Chang Q."/>
            <person name="Ding S."/>
            <person name="Wang X."/>
            <person name="Zhu J."/>
            <person name="Ruan X."/>
            <person name="Zhao L."/>
            <person name="Wei J."/>
            <person name="Que T."/>
            <person name="Du C."/>
            <person name="Cheng J."/>
            <person name="Dai P."/>
            <person name="Han X."/>
            <person name="Huang E."/>
            <person name="Gao Y."/>
            <person name="Liu J."/>
            <person name="Shao H."/>
            <person name="Ye R."/>
            <person name="Li L."/>
            <person name="Wei W."/>
            <person name="Wang X."/>
            <person name="Wang C."/>
            <person name="Yang T."/>
            <person name="Huo Q."/>
            <person name="Li W."/>
            <person name="Guo W."/>
            <person name="Chen H."/>
            <person name="Zhou L."/>
            <person name="Ni X."/>
            <person name="Tian J."/>
            <person name="Zhou Y."/>
            <person name="Sheng Y."/>
            <person name="Liu T."/>
            <person name="Pan Y."/>
            <person name="Xia L."/>
            <person name="Li J."/>
            <person name="Zhao F."/>
            <person name="Cao W."/>
        </authorList>
    </citation>
    <scope>NUCLEOTIDE SEQUENCE</scope>
    <source>
        <strain evidence="1">Hyas-2018</strain>
    </source>
</reference>
<gene>
    <name evidence="1" type="ORF">HPB50_001760</name>
</gene>
<keyword evidence="2" id="KW-1185">Reference proteome</keyword>